<sequence>MNKNRKLYDDVKSFFDKRQARGIEEQERAAKVANASATGSEVDGMNAVASSWNKLGLHLENTYDEARENFTTEAAMAAFEARPPEPLRPIKQLSIITSTGPGGERKKGEVIVEHVGGNPRPADDAGEEDESAE</sequence>
<evidence type="ECO:0000313" key="3">
    <source>
        <dbReference type="Proteomes" id="UP000016933"/>
    </source>
</evidence>
<organism evidence="2 3">
    <name type="scientific">Dothistroma septosporum (strain NZE10 / CBS 128990)</name>
    <name type="common">Red band needle blight fungus</name>
    <name type="synonym">Mycosphaerella pini</name>
    <dbReference type="NCBI Taxonomy" id="675120"/>
    <lineage>
        <taxon>Eukaryota</taxon>
        <taxon>Fungi</taxon>
        <taxon>Dikarya</taxon>
        <taxon>Ascomycota</taxon>
        <taxon>Pezizomycotina</taxon>
        <taxon>Dothideomycetes</taxon>
        <taxon>Dothideomycetidae</taxon>
        <taxon>Mycosphaerellales</taxon>
        <taxon>Mycosphaerellaceae</taxon>
        <taxon>Dothistroma</taxon>
    </lineage>
</organism>
<dbReference type="Proteomes" id="UP000016933">
    <property type="component" value="Unassembled WGS sequence"/>
</dbReference>
<dbReference type="HOGENOM" id="CLU_1906680_0_0_1"/>
<dbReference type="AlphaFoldDB" id="N1PX17"/>
<accession>N1PX17</accession>
<reference evidence="3" key="1">
    <citation type="journal article" date="2012" name="PLoS Genet.">
        <title>The genomes of the fungal plant pathogens Cladosporium fulvum and Dothistroma septosporum reveal adaptation to different hosts and lifestyles but also signatures of common ancestry.</title>
        <authorList>
            <person name="de Wit P.J.G.M."/>
            <person name="van der Burgt A."/>
            <person name="Oekmen B."/>
            <person name="Stergiopoulos I."/>
            <person name="Abd-Elsalam K.A."/>
            <person name="Aerts A.L."/>
            <person name="Bahkali A.H."/>
            <person name="Beenen H.G."/>
            <person name="Chettri P."/>
            <person name="Cox M.P."/>
            <person name="Datema E."/>
            <person name="de Vries R.P."/>
            <person name="Dhillon B."/>
            <person name="Ganley A.R."/>
            <person name="Griffiths S.A."/>
            <person name="Guo Y."/>
            <person name="Hamelin R.C."/>
            <person name="Henrissat B."/>
            <person name="Kabir M.S."/>
            <person name="Jashni M.K."/>
            <person name="Kema G."/>
            <person name="Klaubauf S."/>
            <person name="Lapidus A."/>
            <person name="Levasseur A."/>
            <person name="Lindquist E."/>
            <person name="Mehrabi R."/>
            <person name="Ohm R.A."/>
            <person name="Owen T.J."/>
            <person name="Salamov A."/>
            <person name="Schwelm A."/>
            <person name="Schijlen E."/>
            <person name="Sun H."/>
            <person name="van den Burg H.A."/>
            <person name="van Ham R.C.H.J."/>
            <person name="Zhang S."/>
            <person name="Goodwin S.B."/>
            <person name="Grigoriev I.V."/>
            <person name="Collemare J."/>
            <person name="Bradshaw R.E."/>
        </authorList>
    </citation>
    <scope>NUCLEOTIDE SEQUENCE [LARGE SCALE GENOMIC DNA]</scope>
    <source>
        <strain evidence="3">NZE10 / CBS 128990</strain>
    </source>
</reference>
<reference evidence="2 3" key="2">
    <citation type="journal article" date="2012" name="PLoS Pathog.">
        <title>Diverse lifestyles and strategies of plant pathogenesis encoded in the genomes of eighteen Dothideomycetes fungi.</title>
        <authorList>
            <person name="Ohm R.A."/>
            <person name="Feau N."/>
            <person name="Henrissat B."/>
            <person name="Schoch C.L."/>
            <person name="Horwitz B.A."/>
            <person name="Barry K.W."/>
            <person name="Condon B.J."/>
            <person name="Copeland A.C."/>
            <person name="Dhillon B."/>
            <person name="Glaser F."/>
            <person name="Hesse C.N."/>
            <person name="Kosti I."/>
            <person name="LaButti K."/>
            <person name="Lindquist E.A."/>
            <person name="Lucas S."/>
            <person name="Salamov A.A."/>
            <person name="Bradshaw R.E."/>
            <person name="Ciuffetti L."/>
            <person name="Hamelin R.C."/>
            <person name="Kema G.H.J."/>
            <person name="Lawrence C."/>
            <person name="Scott J.A."/>
            <person name="Spatafora J.W."/>
            <person name="Turgeon B.G."/>
            <person name="de Wit P.J.G.M."/>
            <person name="Zhong S."/>
            <person name="Goodwin S.B."/>
            <person name="Grigoriev I.V."/>
        </authorList>
    </citation>
    <scope>NUCLEOTIDE SEQUENCE [LARGE SCALE GENOMIC DNA]</scope>
    <source>
        <strain evidence="3">NZE10 / CBS 128990</strain>
    </source>
</reference>
<feature type="region of interest" description="Disordered" evidence="1">
    <location>
        <begin position="95"/>
        <end position="133"/>
    </location>
</feature>
<protein>
    <submittedName>
        <fullName evidence="2">Uncharacterized protein</fullName>
    </submittedName>
</protein>
<feature type="compositionally biased region" description="Basic and acidic residues" evidence="1">
    <location>
        <begin position="103"/>
        <end position="112"/>
    </location>
</feature>
<gene>
    <name evidence="2" type="ORF">DOTSEDRAFT_77426</name>
</gene>
<dbReference type="EMBL" id="KB446536">
    <property type="protein sequence ID" value="EME46955.1"/>
    <property type="molecule type" value="Genomic_DNA"/>
</dbReference>
<name>N1PX17_DOTSN</name>
<feature type="compositionally biased region" description="Acidic residues" evidence="1">
    <location>
        <begin position="124"/>
        <end position="133"/>
    </location>
</feature>
<evidence type="ECO:0000313" key="2">
    <source>
        <dbReference type="EMBL" id="EME46955.1"/>
    </source>
</evidence>
<keyword evidence="3" id="KW-1185">Reference proteome</keyword>
<evidence type="ECO:0000256" key="1">
    <source>
        <dbReference type="SAM" id="MobiDB-lite"/>
    </source>
</evidence>
<proteinExistence type="predicted"/>